<evidence type="ECO:0000313" key="1">
    <source>
        <dbReference type="EMBL" id="KZT32604.1"/>
    </source>
</evidence>
<gene>
    <name evidence="1" type="ORF">SISSUDRAFT_1133073</name>
</gene>
<keyword evidence="2" id="KW-1185">Reference proteome</keyword>
<dbReference type="Proteomes" id="UP000076798">
    <property type="component" value="Unassembled WGS sequence"/>
</dbReference>
<evidence type="ECO:0008006" key="3">
    <source>
        <dbReference type="Google" id="ProtNLM"/>
    </source>
</evidence>
<accession>A0A165XVT2</accession>
<sequence length="564" mass="64411">MTEVPRQSVDVVLSIPELVELITTEVLEATHTAEHPPEPKETAMFLHAFYEGYYDIPYLTNDFRSMRLVCSSWNIALKGATQFWNRIRFDHSSTLLFARTVIRRSGDRPLWFYIGHENFCDITDTAFRTWLPAICIFVGQHMHRTERIAINLDHIHLEQCMHRLTVYNAPQLRYLYLKEPQSMIRDAVWKPLCEAEIFFGGNLRSFKFLLLDCVALKWNPLPVPTDKLTHLCILQDDNFAGPREKKEDLTNMILACPMLQHFAFIAEGDSGIVRPYPFLSHPSLTSLTISSLFFLFDLPKIPMSNLDLSQTARALCDLHLHVELVCPGDLDSFFNVLANTPLLEKLTLELTSHLNEDDVNGGPPFAHDVVQHRGSLAYLTDLQITSPNYAIFRVFGAFNMTLLSSAALLMRKGLRINNRGFYKVYLDHVWVSMEPLPMLTHLHIGMRLTRQDIDPLLSKCPSLQTLSIDKIGDKAQTCVLQALLKKDNGTYLAPHLWQLTLVVLGEADYLPPLLVAALRHNRSIKIVQAPSPYHRRTLRYTLRAADEVQSDESNSDFSDLDELS</sequence>
<dbReference type="PANTHER" id="PTHR38926">
    <property type="entry name" value="F-BOX DOMAIN CONTAINING PROTEIN, EXPRESSED"/>
    <property type="match status" value="1"/>
</dbReference>
<dbReference type="PANTHER" id="PTHR38926:SF72">
    <property type="entry name" value="IM:7136021-RELATED"/>
    <property type="match status" value="1"/>
</dbReference>
<evidence type="ECO:0000313" key="2">
    <source>
        <dbReference type="Proteomes" id="UP000076798"/>
    </source>
</evidence>
<dbReference type="Gene3D" id="3.80.10.10">
    <property type="entry name" value="Ribonuclease Inhibitor"/>
    <property type="match status" value="1"/>
</dbReference>
<proteinExistence type="predicted"/>
<reference evidence="1 2" key="1">
    <citation type="journal article" date="2016" name="Mol. Biol. Evol.">
        <title>Comparative Genomics of Early-Diverging Mushroom-Forming Fungi Provides Insights into the Origins of Lignocellulose Decay Capabilities.</title>
        <authorList>
            <person name="Nagy L.G."/>
            <person name="Riley R."/>
            <person name="Tritt A."/>
            <person name="Adam C."/>
            <person name="Daum C."/>
            <person name="Floudas D."/>
            <person name="Sun H."/>
            <person name="Yadav J.S."/>
            <person name="Pangilinan J."/>
            <person name="Larsson K.H."/>
            <person name="Matsuura K."/>
            <person name="Barry K."/>
            <person name="Labutti K."/>
            <person name="Kuo R."/>
            <person name="Ohm R.A."/>
            <person name="Bhattacharya S.S."/>
            <person name="Shirouzu T."/>
            <person name="Yoshinaga Y."/>
            <person name="Martin F.M."/>
            <person name="Grigoriev I.V."/>
            <person name="Hibbett D.S."/>
        </authorList>
    </citation>
    <scope>NUCLEOTIDE SEQUENCE [LARGE SCALE GENOMIC DNA]</scope>
    <source>
        <strain evidence="1 2">HHB10207 ss-3</strain>
    </source>
</reference>
<organism evidence="1 2">
    <name type="scientific">Sistotremastrum suecicum HHB10207 ss-3</name>
    <dbReference type="NCBI Taxonomy" id="1314776"/>
    <lineage>
        <taxon>Eukaryota</taxon>
        <taxon>Fungi</taxon>
        <taxon>Dikarya</taxon>
        <taxon>Basidiomycota</taxon>
        <taxon>Agaricomycotina</taxon>
        <taxon>Agaricomycetes</taxon>
        <taxon>Sistotremastrales</taxon>
        <taxon>Sistotremastraceae</taxon>
        <taxon>Sistotremastrum</taxon>
    </lineage>
</organism>
<dbReference type="SUPFAM" id="SSF52047">
    <property type="entry name" value="RNI-like"/>
    <property type="match status" value="1"/>
</dbReference>
<dbReference type="EMBL" id="KV428313">
    <property type="protein sequence ID" value="KZT32604.1"/>
    <property type="molecule type" value="Genomic_DNA"/>
</dbReference>
<name>A0A165XVT2_9AGAM</name>
<protein>
    <recommendedName>
        <fullName evidence="3">F-box domain-containing protein</fullName>
    </recommendedName>
</protein>
<dbReference type="AlphaFoldDB" id="A0A165XVT2"/>
<dbReference type="InterPro" id="IPR032675">
    <property type="entry name" value="LRR_dom_sf"/>
</dbReference>